<organism evidence="2 3">
    <name type="scientific">Agrococcus versicolor</name>
    <dbReference type="NCBI Taxonomy" id="501482"/>
    <lineage>
        <taxon>Bacteria</taxon>
        <taxon>Bacillati</taxon>
        <taxon>Actinomycetota</taxon>
        <taxon>Actinomycetes</taxon>
        <taxon>Micrococcales</taxon>
        <taxon>Microbacteriaceae</taxon>
        <taxon>Agrococcus</taxon>
    </lineage>
</organism>
<protein>
    <submittedName>
        <fullName evidence="2">Uncharacterized protein</fullName>
    </submittedName>
</protein>
<comment type="caution">
    <text evidence="2">The sequence shown here is derived from an EMBL/GenBank/DDBJ whole genome shotgun (WGS) entry which is preliminary data.</text>
</comment>
<dbReference type="EMBL" id="BAAAQT010000001">
    <property type="protein sequence ID" value="GAA2170548.1"/>
    <property type="molecule type" value="Genomic_DNA"/>
</dbReference>
<gene>
    <name evidence="2" type="ORF">GCM10009846_01340</name>
</gene>
<proteinExistence type="predicted"/>
<accession>A0ABP5MDS7</accession>
<dbReference type="Proteomes" id="UP001501599">
    <property type="component" value="Unassembled WGS sequence"/>
</dbReference>
<sequence>MLSLNGGSTRDRLSSFRMSEPRRRDAPEACGLSGIAETDTDVRAAGLAAC</sequence>
<evidence type="ECO:0000256" key="1">
    <source>
        <dbReference type="SAM" id="MobiDB-lite"/>
    </source>
</evidence>
<feature type="compositionally biased region" description="Basic and acidic residues" evidence="1">
    <location>
        <begin position="9"/>
        <end position="27"/>
    </location>
</feature>
<keyword evidence="3" id="KW-1185">Reference proteome</keyword>
<evidence type="ECO:0000313" key="2">
    <source>
        <dbReference type="EMBL" id="GAA2170548.1"/>
    </source>
</evidence>
<evidence type="ECO:0000313" key="3">
    <source>
        <dbReference type="Proteomes" id="UP001501599"/>
    </source>
</evidence>
<feature type="region of interest" description="Disordered" evidence="1">
    <location>
        <begin position="1"/>
        <end position="32"/>
    </location>
</feature>
<name>A0ABP5MDS7_9MICO</name>
<reference evidence="3" key="1">
    <citation type="journal article" date="2019" name="Int. J. Syst. Evol. Microbiol.">
        <title>The Global Catalogue of Microorganisms (GCM) 10K type strain sequencing project: providing services to taxonomists for standard genome sequencing and annotation.</title>
        <authorList>
            <consortium name="The Broad Institute Genomics Platform"/>
            <consortium name="The Broad Institute Genome Sequencing Center for Infectious Disease"/>
            <person name="Wu L."/>
            <person name="Ma J."/>
        </authorList>
    </citation>
    <scope>NUCLEOTIDE SEQUENCE [LARGE SCALE GENOMIC DNA]</scope>
    <source>
        <strain evidence="3">JCM 16026</strain>
    </source>
</reference>